<dbReference type="Pfam" id="PF01872">
    <property type="entry name" value="RibD_C"/>
    <property type="match status" value="1"/>
</dbReference>
<dbReference type="InterPro" id="IPR024072">
    <property type="entry name" value="DHFR-like_dom_sf"/>
</dbReference>
<evidence type="ECO:0000259" key="1">
    <source>
        <dbReference type="Pfam" id="PF01872"/>
    </source>
</evidence>
<feature type="domain" description="Bacterial bifunctional deaminase-reductase C-terminal" evidence="1">
    <location>
        <begin position="3"/>
        <end position="182"/>
    </location>
</feature>
<sequence>MGKLVVTEFVTLDGVAQAPGEPDEDRAGGFTHGGWQAPLVDHGTGEAMFAQARSMDALLLGRRTYEIFARYWPTAPAEIPFTGLLNAVPKYVASRTLTEPLGWENSMLLGGDLAEEIAGLTDRHDALHVIGSLDLVQSLLRLRLVDRLHLWLHPLTLGSGKRLFGDGTMPAAFRLTESVGHPNGTLQLTYEAAGRPTYGNLAT</sequence>
<dbReference type="EMBL" id="FMCS01000001">
    <property type="protein sequence ID" value="SCE73160.1"/>
    <property type="molecule type" value="Genomic_DNA"/>
</dbReference>
<proteinExistence type="predicted"/>
<dbReference type="InterPro" id="IPR002734">
    <property type="entry name" value="RibDG_C"/>
</dbReference>
<organism evidence="2 3">
    <name type="scientific">Micromonospora chaiyaphumensis</name>
    <dbReference type="NCBI Taxonomy" id="307119"/>
    <lineage>
        <taxon>Bacteria</taxon>
        <taxon>Bacillati</taxon>
        <taxon>Actinomycetota</taxon>
        <taxon>Actinomycetes</taxon>
        <taxon>Micromonosporales</taxon>
        <taxon>Micromonosporaceae</taxon>
        <taxon>Micromonospora</taxon>
    </lineage>
</organism>
<dbReference type="AlphaFoldDB" id="A0A1C4UNE3"/>
<gene>
    <name evidence="2" type="ORF">GA0070214_101861</name>
</gene>
<protein>
    <submittedName>
        <fullName evidence="2">Dihydrofolate reductase</fullName>
    </submittedName>
</protein>
<dbReference type="SUPFAM" id="SSF53597">
    <property type="entry name" value="Dihydrofolate reductase-like"/>
    <property type="match status" value="1"/>
</dbReference>
<evidence type="ECO:0000313" key="2">
    <source>
        <dbReference type="EMBL" id="SCE73160.1"/>
    </source>
</evidence>
<name>A0A1C4UNE3_9ACTN</name>
<dbReference type="RefSeq" id="WP_091259172.1">
    <property type="nucleotide sequence ID" value="NZ_FMCS01000001.1"/>
</dbReference>
<dbReference type="GO" id="GO:0008703">
    <property type="term" value="F:5-amino-6-(5-phosphoribosylamino)uracil reductase activity"/>
    <property type="evidence" value="ECO:0007669"/>
    <property type="project" value="InterPro"/>
</dbReference>
<evidence type="ECO:0000313" key="3">
    <source>
        <dbReference type="Proteomes" id="UP000199629"/>
    </source>
</evidence>
<dbReference type="GO" id="GO:0009231">
    <property type="term" value="P:riboflavin biosynthetic process"/>
    <property type="evidence" value="ECO:0007669"/>
    <property type="project" value="InterPro"/>
</dbReference>
<accession>A0A1C4UNE3</accession>
<dbReference type="Gene3D" id="3.40.430.10">
    <property type="entry name" value="Dihydrofolate Reductase, subunit A"/>
    <property type="match status" value="1"/>
</dbReference>
<reference evidence="3" key="1">
    <citation type="submission" date="2016-06" db="EMBL/GenBank/DDBJ databases">
        <authorList>
            <person name="Varghese N."/>
            <person name="Submissions Spin"/>
        </authorList>
    </citation>
    <scope>NUCLEOTIDE SEQUENCE [LARGE SCALE GENOMIC DNA]</scope>
    <source>
        <strain evidence="3">DSM 45246</strain>
    </source>
</reference>
<dbReference type="Proteomes" id="UP000199629">
    <property type="component" value="Unassembled WGS sequence"/>
</dbReference>
<keyword evidence="3" id="KW-1185">Reference proteome</keyword>